<evidence type="ECO:0000313" key="3">
    <source>
        <dbReference type="Proteomes" id="UP001055940"/>
    </source>
</evidence>
<evidence type="ECO:0000256" key="1">
    <source>
        <dbReference type="SAM" id="MobiDB-lite"/>
    </source>
</evidence>
<dbReference type="EMBL" id="CP099837">
    <property type="protein sequence ID" value="USY20463.1"/>
    <property type="molecule type" value="Genomic_DNA"/>
</dbReference>
<dbReference type="RefSeq" id="WP_254419529.1">
    <property type="nucleotide sequence ID" value="NZ_BAAAJB010000029.1"/>
</dbReference>
<organism evidence="2 3">
    <name type="scientific">Nocardiopsis exhalans</name>
    <dbReference type="NCBI Taxonomy" id="163604"/>
    <lineage>
        <taxon>Bacteria</taxon>
        <taxon>Bacillati</taxon>
        <taxon>Actinomycetota</taxon>
        <taxon>Actinomycetes</taxon>
        <taxon>Streptosporangiales</taxon>
        <taxon>Nocardiopsidaceae</taxon>
        <taxon>Nocardiopsis</taxon>
    </lineage>
</organism>
<evidence type="ECO:0000313" key="2">
    <source>
        <dbReference type="EMBL" id="USY20463.1"/>
    </source>
</evidence>
<protein>
    <submittedName>
        <fullName evidence="2">Uncharacterized protein</fullName>
    </submittedName>
</protein>
<reference evidence="2" key="1">
    <citation type="submission" date="2022-06" db="EMBL/GenBank/DDBJ databases">
        <authorList>
            <person name="Ping M."/>
        </authorList>
    </citation>
    <scope>NUCLEOTIDE SEQUENCE</scope>
    <source>
        <strain evidence="2">JCM11759T</strain>
    </source>
</reference>
<accession>A0ABY5DAF7</accession>
<gene>
    <name evidence="2" type="ORF">NE857_02030</name>
</gene>
<keyword evidence="3" id="KW-1185">Reference proteome</keyword>
<sequence length="109" mass="11892">MGKRTEMDKDAAARIQSARARNFDSDTAASGFDSSAQSAAARHEADGGQSGGARGQSVDLDEDEEKTLEEIEARERWAEATEGHRLTAHYGLPMEVLEAIEVTEMDTYE</sequence>
<proteinExistence type="predicted"/>
<feature type="region of interest" description="Disordered" evidence="1">
    <location>
        <begin position="1"/>
        <end position="70"/>
    </location>
</feature>
<feature type="compositionally biased region" description="Basic and acidic residues" evidence="1">
    <location>
        <begin position="1"/>
        <end position="12"/>
    </location>
</feature>
<feature type="compositionally biased region" description="Polar residues" evidence="1">
    <location>
        <begin position="25"/>
        <end position="38"/>
    </location>
</feature>
<dbReference type="Proteomes" id="UP001055940">
    <property type="component" value="Chromosome"/>
</dbReference>
<name>A0ABY5DAF7_9ACTN</name>